<evidence type="ECO:0000313" key="3">
    <source>
        <dbReference type="Proteomes" id="UP001155241"/>
    </source>
</evidence>
<feature type="transmembrane region" description="Helical" evidence="1">
    <location>
        <begin position="89"/>
        <end position="109"/>
    </location>
</feature>
<comment type="caution">
    <text evidence="2">The sequence shown here is derived from an EMBL/GenBank/DDBJ whole genome shotgun (WGS) entry which is preliminary data.</text>
</comment>
<organism evidence="2 3">
    <name type="scientific">Aeoliella straminimaris</name>
    <dbReference type="NCBI Taxonomy" id="2954799"/>
    <lineage>
        <taxon>Bacteria</taxon>
        <taxon>Pseudomonadati</taxon>
        <taxon>Planctomycetota</taxon>
        <taxon>Planctomycetia</taxon>
        <taxon>Pirellulales</taxon>
        <taxon>Lacipirellulaceae</taxon>
        <taxon>Aeoliella</taxon>
    </lineage>
</organism>
<keyword evidence="1" id="KW-0472">Membrane</keyword>
<accession>A0A9X2JKM9</accession>
<keyword evidence="1" id="KW-0812">Transmembrane</keyword>
<keyword evidence="1" id="KW-1133">Transmembrane helix</keyword>
<gene>
    <name evidence="2" type="ORF">NG895_23715</name>
</gene>
<evidence type="ECO:0000256" key="1">
    <source>
        <dbReference type="SAM" id="Phobius"/>
    </source>
</evidence>
<evidence type="ECO:0000313" key="2">
    <source>
        <dbReference type="EMBL" id="MCO6046919.1"/>
    </source>
</evidence>
<name>A0A9X2JKM9_9BACT</name>
<reference evidence="2" key="1">
    <citation type="submission" date="2022-06" db="EMBL/GenBank/DDBJ databases">
        <title>Aeoliella straminimaris, a novel planctomycete from sediments.</title>
        <authorList>
            <person name="Vitorino I.R."/>
            <person name="Lage O.M."/>
        </authorList>
    </citation>
    <scope>NUCLEOTIDE SEQUENCE</scope>
    <source>
        <strain evidence="2">ICT_H6.2</strain>
    </source>
</reference>
<sequence length="115" mass="12097">MPHDLLAATDMRPHLALATAVLAAGVLVLWLISKSSKSSESPKRSWAPFVALAAGPLVGLAWWLVYLFLFAPNAYVLPADARASLTAHLLIGTFVGLVVAVVLGLVGVVSNPKRT</sequence>
<dbReference type="AlphaFoldDB" id="A0A9X2JKM9"/>
<keyword evidence="3" id="KW-1185">Reference proteome</keyword>
<feature type="transmembrane region" description="Helical" evidence="1">
    <location>
        <begin position="45"/>
        <end position="69"/>
    </location>
</feature>
<protein>
    <submittedName>
        <fullName evidence="2">Uncharacterized protein</fullName>
    </submittedName>
</protein>
<dbReference type="Proteomes" id="UP001155241">
    <property type="component" value="Unassembled WGS sequence"/>
</dbReference>
<dbReference type="EMBL" id="JAMXLR010000078">
    <property type="protein sequence ID" value="MCO6046919.1"/>
    <property type="molecule type" value="Genomic_DNA"/>
</dbReference>
<proteinExistence type="predicted"/>
<feature type="transmembrane region" description="Helical" evidence="1">
    <location>
        <begin position="15"/>
        <end position="33"/>
    </location>
</feature>
<dbReference type="RefSeq" id="WP_252855034.1">
    <property type="nucleotide sequence ID" value="NZ_JAMXLR010000078.1"/>
</dbReference>